<dbReference type="FunFam" id="1.10.268.10:FF:000001">
    <property type="entry name" value="DNA gyrase subunit A"/>
    <property type="match status" value="1"/>
</dbReference>
<keyword evidence="4 7" id="KW-0799">Topoisomerase</keyword>
<dbReference type="PANTHER" id="PTHR43493:SF5">
    <property type="entry name" value="DNA GYRASE SUBUNIT A, CHLOROPLASTIC_MITOCHONDRIAL"/>
    <property type="match status" value="1"/>
</dbReference>
<dbReference type="InterPro" id="IPR050220">
    <property type="entry name" value="Type_II_DNA_Topoisomerases"/>
</dbReference>
<dbReference type="InterPro" id="IPR035516">
    <property type="entry name" value="Gyrase/topoIV_suA_C"/>
</dbReference>
<evidence type="ECO:0000256" key="8">
    <source>
        <dbReference type="SAM" id="Coils"/>
    </source>
</evidence>
<feature type="domain" description="Topo IIA-type catalytic" evidence="9">
    <location>
        <begin position="94"/>
        <end position="575"/>
    </location>
</feature>
<keyword evidence="6 7" id="KW-0413">Isomerase</keyword>
<dbReference type="InterPro" id="IPR002205">
    <property type="entry name" value="Topo_IIA_dom_A"/>
</dbReference>
<evidence type="ECO:0000256" key="6">
    <source>
        <dbReference type="ARBA" id="ARBA00023235"/>
    </source>
</evidence>
<evidence type="ECO:0000256" key="1">
    <source>
        <dbReference type="ARBA" id="ARBA00000185"/>
    </source>
</evidence>
<dbReference type="Pfam" id="PF00521">
    <property type="entry name" value="DNA_topoisoIV"/>
    <property type="match status" value="1"/>
</dbReference>
<dbReference type="Gene3D" id="1.10.268.10">
    <property type="entry name" value="Topoisomerase, domain 3"/>
    <property type="match status" value="1"/>
</dbReference>
<dbReference type="GO" id="GO:0003918">
    <property type="term" value="F:DNA topoisomerase type II (double strand cut, ATP-hydrolyzing) activity"/>
    <property type="evidence" value="ECO:0007669"/>
    <property type="project" value="UniProtKB-EC"/>
</dbReference>
<gene>
    <name evidence="10" type="ORF">WJX72_006459</name>
</gene>
<evidence type="ECO:0000256" key="5">
    <source>
        <dbReference type="ARBA" id="ARBA00023125"/>
    </source>
</evidence>
<evidence type="ECO:0000313" key="11">
    <source>
        <dbReference type="Proteomes" id="UP001489004"/>
    </source>
</evidence>
<accession>A0AAW1PXE8</accession>
<evidence type="ECO:0000256" key="3">
    <source>
        <dbReference type="ARBA" id="ARBA00012895"/>
    </source>
</evidence>
<keyword evidence="8" id="KW-0175">Coiled coil</keyword>
<dbReference type="PANTHER" id="PTHR43493">
    <property type="entry name" value="DNA GYRASE/TOPOISOMERASE SUBUNIT A"/>
    <property type="match status" value="1"/>
</dbReference>
<dbReference type="InterPro" id="IPR013760">
    <property type="entry name" value="Topo_IIA-like_dom_sf"/>
</dbReference>
<dbReference type="EC" id="5.6.2.2" evidence="3"/>
<dbReference type="NCBIfam" id="NF004043">
    <property type="entry name" value="PRK05560.1"/>
    <property type="match status" value="1"/>
</dbReference>
<dbReference type="FunFam" id="3.30.1360.40:FF:000002">
    <property type="entry name" value="DNA gyrase subunit A"/>
    <property type="match status" value="1"/>
</dbReference>
<dbReference type="InterPro" id="IPR013757">
    <property type="entry name" value="Topo_IIA_A_a_sf"/>
</dbReference>
<feature type="active site" description="O-(5'-phospho-DNA)-tyrosine intermediate" evidence="7">
    <location>
        <position position="182"/>
    </location>
</feature>
<dbReference type="InterPro" id="IPR013758">
    <property type="entry name" value="Topo_IIA_A/C_ab"/>
</dbReference>
<evidence type="ECO:0000313" key="10">
    <source>
        <dbReference type="EMBL" id="KAK9814470.1"/>
    </source>
</evidence>
<dbReference type="NCBIfam" id="TIGR01063">
    <property type="entry name" value="gyrA"/>
    <property type="match status" value="1"/>
</dbReference>
<dbReference type="Pfam" id="PF03989">
    <property type="entry name" value="DNA_gyraseA_C"/>
    <property type="match status" value="6"/>
</dbReference>
<dbReference type="GO" id="GO:0005524">
    <property type="term" value="F:ATP binding"/>
    <property type="evidence" value="ECO:0007669"/>
    <property type="project" value="InterPro"/>
</dbReference>
<evidence type="ECO:0000259" key="9">
    <source>
        <dbReference type="PROSITE" id="PS52040"/>
    </source>
</evidence>
<name>A0AAW1PXE8_9CHLO</name>
<dbReference type="GO" id="GO:0009330">
    <property type="term" value="C:DNA topoisomerase type II (double strand cut, ATP-hydrolyzing) complex"/>
    <property type="evidence" value="ECO:0007669"/>
    <property type="project" value="TreeGrafter"/>
</dbReference>
<dbReference type="AlphaFoldDB" id="A0AAW1PXE8"/>
<protein>
    <recommendedName>
        <fullName evidence="3">DNA topoisomerase (ATP-hydrolyzing)</fullName>
        <ecNumber evidence="3">5.6.2.2</ecNumber>
    </recommendedName>
</protein>
<comment type="catalytic activity">
    <reaction evidence="1 7">
        <text>ATP-dependent breakage, passage and rejoining of double-stranded DNA.</text>
        <dbReference type="EC" id="5.6.2.2"/>
    </reaction>
</comment>
<dbReference type="Gene3D" id="2.120.10.90">
    <property type="entry name" value="DNA gyrase/topoisomerase IV, subunit A, C-terminal"/>
    <property type="match status" value="1"/>
</dbReference>
<dbReference type="InterPro" id="IPR006691">
    <property type="entry name" value="GyrA/parC_rep"/>
</dbReference>
<dbReference type="NCBIfam" id="NF004044">
    <property type="entry name" value="PRK05561.1"/>
    <property type="match status" value="1"/>
</dbReference>
<comment type="caution">
    <text evidence="10">The sequence shown here is derived from an EMBL/GenBank/DDBJ whole genome shotgun (WGS) entry which is preliminary data.</text>
</comment>
<evidence type="ECO:0000256" key="4">
    <source>
        <dbReference type="ARBA" id="ARBA00023029"/>
    </source>
</evidence>
<sequence length="911" mass="98352">MGLRLAWVHGGLQQVRLHTNTFGGPLHLQRSLHPAHQHMLVRGAARDAAAQASSNGTGAAASVVVPRVVDTKLQTEAEESYLAYAMSVIVGRALPDVRDGLKPVHRRILYAMHELGMVHNKPFRKCARVVGEVLGKYHPHGDNAVYAALVRLAQDFSMRAPLIDGHGNFGSLDNDPAAAMRYTECRLRSLTSAMLLSDLESDTVAFRPNFDASQEEPTVLPARIPSLLVNGSSGIAVGIATNIPPHNLREVVAGLQALIRNPGITTAELMQHIPAPDFPTGGRILATSGIRDAYTASKGSIIMRGRAAIEEEEASRRPGRAAKKRSSSSGKPVIIVTELPYQTNKATFVETIAKLVDSGVIVGVSDVRDESDRDGMRVVVEVKRGAAPEMVLNNLYKHTALQSRFSCNLVALVNGTPLSLNLKDFLVHFLDFRCHVVERRARFELAKAERRMHQVEGFLTALADLDRVVRTVRQAPDSTAAAAQLRADFSLSPEQAEGVLNMSLRRLTSLEAQKLQAEFAELQSRILDLGDLLGRRERVLQVVEAEALDVAAKYGDARRTSVEIDDDGQLVAEDVIPNQQSLILFSRRGYIKRMHADIFSLQRRGGTGKAGARLKVDDTVEEVVEVMDHDNILFFTADGIVRSIKAYEIPESSRTAVGTAITQVLPISKNDSIAAMLPVSDFAAEDYLVMLTVHGVIKKTPLSQFSDIRSSGITGMKLKAGDALMWVGKCRSTSSVLIASSNGQALHFSLDDTQLRPLGRASGGLVSMNLEQGATLVGMSILPVGPQAGAAAGASPHVLLVTAQGLGKRTPVNEFRMLRRGAKGVRAIKLQDGDRLAALHVVGGGEGAEEEEVLMGSSQGLMSRISATSIGAYSRAAKGVRVLRLQEGDEVQTVTPLRLQPEERPVEAAQP</sequence>
<dbReference type="SUPFAM" id="SSF101904">
    <property type="entry name" value="GyrA/ParC C-terminal domain-like"/>
    <property type="match status" value="1"/>
</dbReference>
<dbReference type="Proteomes" id="UP001489004">
    <property type="component" value="Unassembled WGS sequence"/>
</dbReference>
<dbReference type="GO" id="GO:0006265">
    <property type="term" value="P:DNA topological change"/>
    <property type="evidence" value="ECO:0007669"/>
    <property type="project" value="UniProtKB-UniRule"/>
</dbReference>
<dbReference type="SMART" id="SM00434">
    <property type="entry name" value="TOP4c"/>
    <property type="match status" value="1"/>
</dbReference>
<reference evidence="10 11" key="1">
    <citation type="journal article" date="2024" name="Nat. Commun.">
        <title>Phylogenomics reveals the evolutionary origins of lichenization in chlorophyte algae.</title>
        <authorList>
            <person name="Puginier C."/>
            <person name="Libourel C."/>
            <person name="Otte J."/>
            <person name="Skaloud P."/>
            <person name="Haon M."/>
            <person name="Grisel S."/>
            <person name="Petersen M."/>
            <person name="Berrin J.G."/>
            <person name="Delaux P.M."/>
            <person name="Dal Grande F."/>
            <person name="Keller J."/>
        </authorList>
    </citation>
    <scope>NUCLEOTIDE SEQUENCE [LARGE SCALE GENOMIC DNA]</scope>
    <source>
        <strain evidence="10 11">SAG 2043</strain>
    </source>
</reference>
<dbReference type="Gene3D" id="3.30.1360.40">
    <property type="match status" value="1"/>
</dbReference>
<evidence type="ECO:0000256" key="7">
    <source>
        <dbReference type="PROSITE-ProRule" id="PRU01384"/>
    </source>
</evidence>
<dbReference type="FunFam" id="3.90.199.10:FF:000001">
    <property type="entry name" value="DNA gyrase subunit A"/>
    <property type="match status" value="1"/>
</dbReference>
<dbReference type="SUPFAM" id="SSF56719">
    <property type="entry name" value="Type II DNA topoisomerase"/>
    <property type="match status" value="1"/>
</dbReference>
<dbReference type="Gene3D" id="3.90.199.10">
    <property type="entry name" value="Topoisomerase II, domain 5"/>
    <property type="match status" value="1"/>
</dbReference>
<proteinExistence type="inferred from homology"/>
<organism evidence="10 11">
    <name type="scientific">[Myrmecia] bisecta</name>
    <dbReference type="NCBI Taxonomy" id="41462"/>
    <lineage>
        <taxon>Eukaryota</taxon>
        <taxon>Viridiplantae</taxon>
        <taxon>Chlorophyta</taxon>
        <taxon>core chlorophytes</taxon>
        <taxon>Trebouxiophyceae</taxon>
        <taxon>Trebouxiales</taxon>
        <taxon>Trebouxiaceae</taxon>
        <taxon>Myrmecia</taxon>
    </lineage>
</organism>
<keyword evidence="11" id="KW-1185">Reference proteome</keyword>
<dbReference type="PROSITE" id="PS52040">
    <property type="entry name" value="TOPO_IIA"/>
    <property type="match status" value="1"/>
</dbReference>
<evidence type="ECO:0000256" key="2">
    <source>
        <dbReference type="ARBA" id="ARBA00008263"/>
    </source>
</evidence>
<dbReference type="GO" id="GO:0003677">
    <property type="term" value="F:DNA binding"/>
    <property type="evidence" value="ECO:0007669"/>
    <property type="project" value="UniProtKB-UniRule"/>
</dbReference>
<dbReference type="GO" id="GO:0005737">
    <property type="term" value="C:cytoplasm"/>
    <property type="evidence" value="ECO:0007669"/>
    <property type="project" value="TreeGrafter"/>
</dbReference>
<dbReference type="CDD" id="cd00187">
    <property type="entry name" value="TOP4c"/>
    <property type="match status" value="1"/>
</dbReference>
<dbReference type="EMBL" id="JALJOR010000007">
    <property type="protein sequence ID" value="KAK9814470.1"/>
    <property type="molecule type" value="Genomic_DNA"/>
</dbReference>
<comment type="similarity">
    <text evidence="2">Belongs to the type II topoisomerase GyrA/ParC subunit family.</text>
</comment>
<keyword evidence="5 7" id="KW-0238">DNA-binding</keyword>
<feature type="coiled-coil region" evidence="8">
    <location>
        <begin position="505"/>
        <end position="532"/>
    </location>
</feature>